<evidence type="ECO:0000256" key="11">
    <source>
        <dbReference type="RuleBase" id="RU365087"/>
    </source>
</evidence>
<dbReference type="PANTHER" id="PTHR34182:SF1">
    <property type="entry name" value="PROTEIN-EXPORT MEMBRANE PROTEIN SECG"/>
    <property type="match status" value="1"/>
</dbReference>
<dbReference type="PRINTS" id="PR01651">
    <property type="entry name" value="SECGEXPORT"/>
</dbReference>
<gene>
    <name evidence="13" type="ORF">DKK78_02090</name>
</gene>
<evidence type="ECO:0000256" key="10">
    <source>
        <dbReference type="ARBA" id="ARBA00023136"/>
    </source>
</evidence>
<keyword evidence="5 11" id="KW-1003">Cell membrane</keyword>
<keyword evidence="8 11" id="KW-1133">Transmembrane helix</keyword>
<evidence type="ECO:0000256" key="1">
    <source>
        <dbReference type="ARBA" id="ARBA00004651"/>
    </source>
</evidence>
<keyword evidence="9 11" id="KW-0811">Translocation</keyword>
<name>A0A2V4DSU4_9GAMM</name>
<evidence type="ECO:0000313" key="14">
    <source>
        <dbReference type="Proteomes" id="UP000247673"/>
    </source>
</evidence>
<proteinExistence type="inferred from homology"/>
<feature type="compositionally biased region" description="Polar residues" evidence="12">
    <location>
        <begin position="119"/>
        <end position="131"/>
    </location>
</feature>
<reference evidence="13 14" key="1">
    <citation type="submission" date="2018-05" db="EMBL/GenBank/DDBJ databases">
        <title>Reference genomes for bee gut microbiota database.</title>
        <authorList>
            <person name="Ellegaard K.M."/>
        </authorList>
    </citation>
    <scope>NUCLEOTIDE SEQUENCE [LARGE SCALE GENOMIC DNA]</scope>
    <source>
        <strain evidence="13 14">ESL0172</strain>
    </source>
</reference>
<sequence>MYELLIIGYLFIALAIIVLVLIQRGKGADMGSSFGAGASATLFGSSGSGNFLTRTTTILGVLFFVLSIILSNLGSSKNTTSSDEFKNIGDSAPATTQQNTESTSGNNGEVIPTADPVIQPQNINPTSDIPE</sequence>
<keyword evidence="6 11" id="KW-0812">Transmembrane</keyword>
<protein>
    <recommendedName>
        <fullName evidence="3 11">Protein-export membrane protein SecG</fullName>
    </recommendedName>
</protein>
<evidence type="ECO:0000256" key="5">
    <source>
        <dbReference type="ARBA" id="ARBA00022475"/>
    </source>
</evidence>
<evidence type="ECO:0000256" key="7">
    <source>
        <dbReference type="ARBA" id="ARBA00022927"/>
    </source>
</evidence>
<dbReference type="Pfam" id="PF03840">
    <property type="entry name" value="SecG"/>
    <property type="match status" value="1"/>
</dbReference>
<comment type="subcellular location">
    <subcellularLocation>
        <location evidence="1 11">Cell membrane</location>
        <topology evidence="1 11">Multi-pass membrane protein</topology>
    </subcellularLocation>
</comment>
<dbReference type="GO" id="GO:0043952">
    <property type="term" value="P:protein transport by the Sec complex"/>
    <property type="evidence" value="ECO:0007669"/>
    <property type="project" value="TreeGrafter"/>
</dbReference>
<dbReference type="GO" id="GO:0015450">
    <property type="term" value="F:protein-transporting ATPase activity"/>
    <property type="evidence" value="ECO:0007669"/>
    <property type="project" value="UniProtKB-UniRule"/>
</dbReference>
<keyword evidence="4 11" id="KW-0813">Transport</keyword>
<organism evidence="13 14">
    <name type="scientific">Gilliamella apis</name>
    <dbReference type="NCBI Taxonomy" id="1970738"/>
    <lineage>
        <taxon>Bacteria</taxon>
        <taxon>Pseudomonadati</taxon>
        <taxon>Pseudomonadota</taxon>
        <taxon>Gammaproteobacteria</taxon>
        <taxon>Orbales</taxon>
        <taxon>Orbaceae</taxon>
        <taxon>Gilliamella</taxon>
    </lineage>
</organism>
<evidence type="ECO:0000256" key="2">
    <source>
        <dbReference type="ARBA" id="ARBA00008445"/>
    </source>
</evidence>
<comment type="caution">
    <text evidence="11">Lacks conserved residue(s) required for the propagation of feature annotation.</text>
</comment>
<comment type="function">
    <text evidence="11">Involved in protein export. Participates in an early event of protein translocation.</text>
</comment>
<evidence type="ECO:0000256" key="4">
    <source>
        <dbReference type="ARBA" id="ARBA00022448"/>
    </source>
</evidence>
<feature type="region of interest" description="Disordered" evidence="12">
    <location>
        <begin position="74"/>
        <end position="131"/>
    </location>
</feature>
<evidence type="ECO:0000256" key="9">
    <source>
        <dbReference type="ARBA" id="ARBA00023010"/>
    </source>
</evidence>
<evidence type="ECO:0000256" key="8">
    <source>
        <dbReference type="ARBA" id="ARBA00022989"/>
    </source>
</evidence>
<evidence type="ECO:0000256" key="3">
    <source>
        <dbReference type="ARBA" id="ARBA00017876"/>
    </source>
</evidence>
<dbReference type="OrthoDB" id="9813947at2"/>
<keyword evidence="14" id="KW-1185">Reference proteome</keyword>
<dbReference type="RefSeq" id="WP_065651629.1">
    <property type="nucleotide sequence ID" value="NZ_CP132381.1"/>
</dbReference>
<evidence type="ECO:0000313" key="13">
    <source>
        <dbReference type="EMBL" id="PXY91151.1"/>
    </source>
</evidence>
<dbReference type="EMBL" id="QGLO01000004">
    <property type="protein sequence ID" value="PXY91151.1"/>
    <property type="molecule type" value="Genomic_DNA"/>
</dbReference>
<feature type="transmembrane region" description="Helical" evidence="11">
    <location>
        <begin position="51"/>
        <end position="70"/>
    </location>
</feature>
<dbReference type="AlphaFoldDB" id="A0A2V4DSU4"/>
<keyword evidence="7 11" id="KW-0653">Protein transport</keyword>
<feature type="compositionally biased region" description="Polar residues" evidence="12">
    <location>
        <begin position="93"/>
        <end position="107"/>
    </location>
</feature>
<comment type="similarity">
    <text evidence="2 11">Belongs to the SecG family.</text>
</comment>
<evidence type="ECO:0000256" key="6">
    <source>
        <dbReference type="ARBA" id="ARBA00022692"/>
    </source>
</evidence>
<keyword evidence="10 11" id="KW-0472">Membrane</keyword>
<accession>A0A2V4DSU4</accession>
<dbReference type="InterPro" id="IPR004692">
    <property type="entry name" value="SecG"/>
</dbReference>
<dbReference type="Proteomes" id="UP000247673">
    <property type="component" value="Unassembled WGS sequence"/>
</dbReference>
<comment type="caution">
    <text evidence="13">The sequence shown here is derived from an EMBL/GenBank/DDBJ whole genome shotgun (WGS) entry which is preliminary data.</text>
</comment>
<dbReference type="GO" id="GO:0009306">
    <property type="term" value="P:protein secretion"/>
    <property type="evidence" value="ECO:0007669"/>
    <property type="project" value="UniProtKB-UniRule"/>
</dbReference>
<dbReference type="GO" id="GO:0065002">
    <property type="term" value="P:intracellular protein transmembrane transport"/>
    <property type="evidence" value="ECO:0007669"/>
    <property type="project" value="TreeGrafter"/>
</dbReference>
<dbReference type="NCBIfam" id="TIGR00810">
    <property type="entry name" value="secG"/>
    <property type="match status" value="1"/>
</dbReference>
<dbReference type="GO" id="GO:0005886">
    <property type="term" value="C:plasma membrane"/>
    <property type="evidence" value="ECO:0007669"/>
    <property type="project" value="UniProtKB-SubCell"/>
</dbReference>
<evidence type="ECO:0000256" key="12">
    <source>
        <dbReference type="SAM" id="MobiDB-lite"/>
    </source>
</evidence>
<dbReference type="PANTHER" id="PTHR34182">
    <property type="entry name" value="PROTEIN-EXPORT MEMBRANE PROTEIN SECG"/>
    <property type="match status" value="1"/>
</dbReference>